<reference evidence="1" key="1">
    <citation type="submission" date="2023-01" db="EMBL/GenBank/DDBJ databases">
        <title>Phages are important unrecognized players in the ecology of the oral pathogen Porphyromonas gingivalis.</title>
        <authorList>
            <person name="Matrishin C.B."/>
            <person name="Kauffman K.M."/>
        </authorList>
    </citation>
    <scope>NUCLEOTIDE SEQUENCE</scope>
    <source>
        <strain evidence="1">ATCC 49417</strain>
    </source>
</reference>
<dbReference type="Proteomes" id="UP001179501">
    <property type="component" value="Chromosome"/>
</dbReference>
<organism evidence="1 2">
    <name type="scientific">Porphyromonas gingivalis</name>
    <name type="common">Bacteroides gingivalis</name>
    <dbReference type="NCBI Taxonomy" id="837"/>
    <lineage>
        <taxon>Bacteria</taxon>
        <taxon>Pseudomonadati</taxon>
        <taxon>Bacteroidota</taxon>
        <taxon>Bacteroidia</taxon>
        <taxon>Bacteroidales</taxon>
        <taxon>Porphyromonadaceae</taxon>
        <taxon>Porphyromonas</taxon>
    </lineage>
</organism>
<gene>
    <name evidence="1" type="ORF">NY151_03860</name>
</gene>
<evidence type="ECO:0000313" key="2">
    <source>
        <dbReference type="Proteomes" id="UP001179501"/>
    </source>
</evidence>
<proteinExistence type="predicted"/>
<name>A0AAE9XFH8_PORGN</name>
<dbReference type="RefSeq" id="WP_162466949.1">
    <property type="nucleotide sequence ID" value="NZ_CP011995.1"/>
</dbReference>
<protein>
    <submittedName>
        <fullName evidence="1">Uncharacterized protein</fullName>
    </submittedName>
</protein>
<sequence>MERKYERNSLSPLLTRVESIGEQGLSDKSVPPLNESIDAIAIGAIGKTQYAIASGIRISHVNPFITVRFEEYSFFYRTAIKRNDRSQPEKVFSAVQKS</sequence>
<accession>A0AAE9XFH8</accession>
<dbReference type="EMBL" id="CP116614">
    <property type="protein sequence ID" value="WCG03882.1"/>
    <property type="molecule type" value="Genomic_DNA"/>
</dbReference>
<dbReference type="AlphaFoldDB" id="A0AAE9XFH8"/>
<evidence type="ECO:0000313" key="1">
    <source>
        <dbReference type="EMBL" id="WCG03882.1"/>
    </source>
</evidence>